<dbReference type="InterPro" id="IPR001404">
    <property type="entry name" value="Hsp90_fam"/>
</dbReference>
<dbReference type="PRINTS" id="PR00775">
    <property type="entry name" value="HEATSHOCK90"/>
</dbReference>
<dbReference type="Gene3D" id="3.30.230.80">
    <property type="match status" value="1"/>
</dbReference>
<dbReference type="Pfam" id="PF00183">
    <property type="entry name" value="HSP90"/>
    <property type="match status" value="1"/>
</dbReference>
<comment type="similarity">
    <text evidence="2">Belongs to the heat shock protein 90 family.</text>
</comment>
<dbReference type="GO" id="GO:0005524">
    <property type="term" value="F:ATP binding"/>
    <property type="evidence" value="ECO:0007669"/>
    <property type="project" value="UniProtKB-KW"/>
</dbReference>
<dbReference type="GO" id="GO:0016887">
    <property type="term" value="F:ATP hydrolysis activity"/>
    <property type="evidence" value="ECO:0007669"/>
    <property type="project" value="InterPro"/>
</dbReference>
<keyword evidence="4" id="KW-0547">Nucleotide-binding</keyword>
<dbReference type="InterPro" id="IPR020575">
    <property type="entry name" value="Hsp90_N"/>
</dbReference>
<dbReference type="SUPFAM" id="SSF54211">
    <property type="entry name" value="Ribosomal protein S5 domain 2-like"/>
    <property type="match status" value="1"/>
</dbReference>
<dbReference type="GO" id="GO:0051082">
    <property type="term" value="F:unfolded protein binding"/>
    <property type="evidence" value="ECO:0007669"/>
    <property type="project" value="InterPro"/>
</dbReference>
<feature type="coiled-coil region" evidence="8">
    <location>
        <begin position="494"/>
        <end position="521"/>
    </location>
</feature>
<evidence type="ECO:0000256" key="1">
    <source>
        <dbReference type="ARBA" id="ARBA00004496"/>
    </source>
</evidence>
<dbReference type="PANTHER" id="PTHR11528">
    <property type="entry name" value="HEAT SHOCK PROTEIN 90 FAMILY MEMBER"/>
    <property type="match status" value="1"/>
</dbReference>
<dbReference type="InterPro" id="IPR037196">
    <property type="entry name" value="HSP90_C"/>
</dbReference>
<evidence type="ECO:0000256" key="8">
    <source>
        <dbReference type="SAM" id="Coils"/>
    </source>
</evidence>
<keyword evidence="7" id="KW-0143">Chaperone</keyword>
<dbReference type="EMBL" id="UINC01003167">
    <property type="protein sequence ID" value="SVA03926.1"/>
    <property type="molecule type" value="Genomic_DNA"/>
</dbReference>
<accession>A0A381SIV1</accession>
<dbReference type="SMART" id="SM00387">
    <property type="entry name" value="HATPase_c"/>
    <property type="match status" value="1"/>
</dbReference>
<dbReference type="GO" id="GO:0140662">
    <property type="term" value="F:ATP-dependent protein folding chaperone"/>
    <property type="evidence" value="ECO:0007669"/>
    <property type="project" value="InterPro"/>
</dbReference>
<evidence type="ECO:0000256" key="4">
    <source>
        <dbReference type="ARBA" id="ARBA00022741"/>
    </source>
</evidence>
<evidence type="ECO:0000256" key="2">
    <source>
        <dbReference type="ARBA" id="ARBA00008239"/>
    </source>
</evidence>
<dbReference type="InterPro" id="IPR036890">
    <property type="entry name" value="HATPase_C_sf"/>
</dbReference>
<dbReference type="HAMAP" id="MF_00505">
    <property type="entry name" value="HSP90"/>
    <property type="match status" value="1"/>
</dbReference>
<keyword evidence="5" id="KW-0067">ATP-binding</keyword>
<protein>
    <recommendedName>
        <fullName evidence="9">Histidine kinase/HSP90-like ATPase domain-containing protein</fullName>
    </recommendedName>
</protein>
<dbReference type="SUPFAM" id="SSF110942">
    <property type="entry name" value="HSP90 C-terminal domain"/>
    <property type="match status" value="1"/>
</dbReference>
<keyword evidence="3" id="KW-0963">Cytoplasm</keyword>
<dbReference type="Gene3D" id="1.20.120.790">
    <property type="entry name" value="Heat shock protein 90, C-terminal domain"/>
    <property type="match status" value="1"/>
</dbReference>
<dbReference type="InterPro" id="IPR020568">
    <property type="entry name" value="Ribosomal_Su5_D2-typ_SF"/>
</dbReference>
<dbReference type="Gene3D" id="3.40.50.11260">
    <property type="match status" value="1"/>
</dbReference>
<comment type="subcellular location">
    <subcellularLocation>
        <location evidence="1">Cytoplasm</location>
    </subcellularLocation>
</comment>
<keyword evidence="8" id="KW-0175">Coiled coil</keyword>
<dbReference type="InterPro" id="IPR003594">
    <property type="entry name" value="HATPase_dom"/>
</dbReference>
<dbReference type="PIRSF" id="PIRSF002583">
    <property type="entry name" value="Hsp90"/>
    <property type="match status" value="1"/>
</dbReference>
<dbReference type="NCBIfam" id="NF003555">
    <property type="entry name" value="PRK05218.1"/>
    <property type="match status" value="1"/>
</dbReference>
<evidence type="ECO:0000313" key="10">
    <source>
        <dbReference type="EMBL" id="SVA03926.1"/>
    </source>
</evidence>
<dbReference type="AlphaFoldDB" id="A0A381SIV1"/>
<dbReference type="GO" id="GO:0005737">
    <property type="term" value="C:cytoplasm"/>
    <property type="evidence" value="ECO:0007669"/>
    <property type="project" value="UniProtKB-SubCell"/>
</dbReference>
<reference evidence="10" key="1">
    <citation type="submission" date="2018-05" db="EMBL/GenBank/DDBJ databases">
        <authorList>
            <person name="Lanie J.A."/>
            <person name="Ng W.-L."/>
            <person name="Kazmierczak K.M."/>
            <person name="Andrzejewski T.M."/>
            <person name="Davidsen T.M."/>
            <person name="Wayne K.J."/>
            <person name="Tettelin H."/>
            <person name="Glass J.I."/>
            <person name="Rusch D."/>
            <person name="Podicherti R."/>
            <person name="Tsui H.-C.T."/>
            <person name="Winkler M.E."/>
        </authorList>
    </citation>
    <scope>NUCLEOTIDE SEQUENCE</scope>
</reference>
<evidence type="ECO:0000259" key="9">
    <source>
        <dbReference type="SMART" id="SM00387"/>
    </source>
</evidence>
<dbReference type="Pfam" id="PF13589">
    <property type="entry name" value="HATPase_c_3"/>
    <property type="match status" value="1"/>
</dbReference>
<gene>
    <name evidence="10" type="ORF">METZ01_LOCUS56780</name>
</gene>
<keyword evidence="6" id="KW-0346">Stress response</keyword>
<dbReference type="SUPFAM" id="SSF55874">
    <property type="entry name" value="ATPase domain of HSP90 chaperone/DNA topoisomerase II/histidine kinase"/>
    <property type="match status" value="1"/>
</dbReference>
<feature type="non-terminal residue" evidence="10">
    <location>
        <position position="1"/>
    </location>
</feature>
<evidence type="ECO:0000256" key="7">
    <source>
        <dbReference type="ARBA" id="ARBA00023186"/>
    </source>
</evidence>
<name>A0A381SIV1_9ZZZZ</name>
<evidence type="ECO:0000256" key="3">
    <source>
        <dbReference type="ARBA" id="ARBA00022490"/>
    </source>
</evidence>
<dbReference type="FunFam" id="3.30.565.10:FF:000009">
    <property type="entry name" value="Molecular chaperone HtpG"/>
    <property type="match status" value="1"/>
</dbReference>
<feature type="domain" description="Histidine kinase/HSP90-like ATPase" evidence="9">
    <location>
        <begin position="31"/>
        <end position="186"/>
    </location>
</feature>
<evidence type="ECO:0000256" key="5">
    <source>
        <dbReference type="ARBA" id="ARBA00022840"/>
    </source>
</evidence>
<sequence>MADTKNNKENLVFQAEVSKLLDLMANSLYSEREIFLRELISNSADACEKLRYEALSKKGLLGKEKELKINIRVSKKKKIIEVEDNGIGMSRQDLIDNLGTIARSGTNKFIEAMKTKKGDDLSSIGQFGVGFYSSYMVADSVKVLSKSAELEESFLWSSKGKDNYIVESFSKENRGTIITLNIKKDSDEFLDSFRLRSIITKYSNYIPFPIYLKDLDNKEKEEKINEGNPLWLKDKKNIKPEDYKQFYNNISFNFDEPLKTIHYNAEGVINYRALLYIPTNQPMDLFQQDRKNKIKLYVQKVFITDDCDEIIPNWLRFIPGVIDSQDISLNISREMLQNNPVITKIKKGITTKILNEITTFSSKEVDTYLKFWSNFGAVIKEGLYEFNDHHDKILPLLRFQTSESEDLISLDDYLKKMKSDQKEIYYFANTDKDHIKNSPQLEGFIANKIPVLFMTDAVDEFWLQNIQKFKEKEFKSITKGKVDLSKLKKDSDKKDNINKNISKINDLINVLKKELEEKISNVIISDRLTKSPILLVADETSMDINMEKLMKMHNKKTQDSKKILEINPDHPMIIKLSETLTKVDHKKLSNLLLDQANILDGNVLSNPTNYIESLTDLFI</sequence>
<dbReference type="Gene3D" id="3.30.565.10">
    <property type="entry name" value="Histidine kinase-like ATPase, C-terminal domain"/>
    <property type="match status" value="1"/>
</dbReference>
<organism evidence="10">
    <name type="scientific">marine metagenome</name>
    <dbReference type="NCBI Taxonomy" id="408172"/>
    <lineage>
        <taxon>unclassified sequences</taxon>
        <taxon>metagenomes</taxon>
        <taxon>ecological metagenomes</taxon>
    </lineage>
</organism>
<dbReference type="CDD" id="cd16927">
    <property type="entry name" value="HATPase_Hsp90-like"/>
    <property type="match status" value="1"/>
</dbReference>
<proteinExistence type="inferred from homology"/>
<evidence type="ECO:0000256" key="6">
    <source>
        <dbReference type="ARBA" id="ARBA00023016"/>
    </source>
</evidence>
<feature type="non-terminal residue" evidence="10">
    <location>
        <position position="619"/>
    </location>
</feature>